<sequence>MAYPISFPQEQPMVTVTHPKDGLWVIEMHNGDDSRLTHEFIGNAFMPALDAVERHWRDNWRQATQTKNKDGGRGAVVIVGNRKQHKFFSNGLEYERASKDPFFWSKFYDPMVHRLLTFPIPTVAALNGHTFAGAMILSLSCDYRVMVDGSKRNAWMCMNEVQFGAAWPYPFGLVVHAKVTDAQTVRKIALEGHRFTPAEALKCGLVDHIVPGDTEDVLNKAQQVAESVSGHAQAGVWGVIRSDLYASAVKATRRSDYRGRSAAQDDFEAKARL</sequence>
<dbReference type="OrthoDB" id="1696280at2759"/>
<dbReference type="InterPro" id="IPR029045">
    <property type="entry name" value="ClpP/crotonase-like_dom_sf"/>
</dbReference>
<evidence type="ECO:0000256" key="2">
    <source>
        <dbReference type="RuleBase" id="RU003707"/>
    </source>
</evidence>
<protein>
    <recommendedName>
        <fullName evidence="5">ClpP/crotonase</fullName>
    </recommendedName>
</protein>
<keyword evidence="4" id="KW-1185">Reference proteome</keyword>
<proteinExistence type="inferred from homology"/>
<dbReference type="SUPFAM" id="SSF52096">
    <property type="entry name" value="ClpP/crotonase"/>
    <property type="match status" value="1"/>
</dbReference>
<dbReference type="InterPro" id="IPR018376">
    <property type="entry name" value="Enoyl-CoA_hyd/isom_CS"/>
</dbReference>
<dbReference type="Proteomes" id="UP000053257">
    <property type="component" value="Unassembled WGS sequence"/>
</dbReference>
<gene>
    <name evidence="3" type="ORF">PHLGIDRAFT_100153</name>
</gene>
<organism evidence="3 4">
    <name type="scientific">Phlebiopsis gigantea (strain 11061_1 CR5-6)</name>
    <name type="common">White-rot fungus</name>
    <name type="synonym">Peniophora gigantea</name>
    <dbReference type="NCBI Taxonomy" id="745531"/>
    <lineage>
        <taxon>Eukaryota</taxon>
        <taxon>Fungi</taxon>
        <taxon>Dikarya</taxon>
        <taxon>Basidiomycota</taxon>
        <taxon>Agaricomycotina</taxon>
        <taxon>Agaricomycetes</taxon>
        <taxon>Polyporales</taxon>
        <taxon>Phanerochaetaceae</taxon>
        <taxon>Phlebiopsis</taxon>
    </lineage>
</organism>
<dbReference type="GO" id="GO:0006635">
    <property type="term" value="P:fatty acid beta-oxidation"/>
    <property type="evidence" value="ECO:0007669"/>
    <property type="project" value="TreeGrafter"/>
</dbReference>
<name>A0A0C3S5C6_PHLG1</name>
<evidence type="ECO:0008006" key="5">
    <source>
        <dbReference type="Google" id="ProtNLM"/>
    </source>
</evidence>
<comment type="similarity">
    <text evidence="1 2">Belongs to the enoyl-CoA hydratase/isomerase family.</text>
</comment>
<dbReference type="PANTHER" id="PTHR11941">
    <property type="entry name" value="ENOYL-COA HYDRATASE-RELATED"/>
    <property type="match status" value="1"/>
</dbReference>
<evidence type="ECO:0000313" key="4">
    <source>
        <dbReference type="Proteomes" id="UP000053257"/>
    </source>
</evidence>
<dbReference type="InterPro" id="IPR001753">
    <property type="entry name" value="Enoyl-CoA_hydra/iso"/>
</dbReference>
<dbReference type="HOGENOM" id="CLU_009834_3_1_1"/>
<evidence type="ECO:0000256" key="1">
    <source>
        <dbReference type="ARBA" id="ARBA00005254"/>
    </source>
</evidence>
<dbReference type="PANTHER" id="PTHR11941:SF75">
    <property type="entry name" value="ENOYL-COA HYDRATASE_ISOMERASE FAMILY PROTEIN"/>
    <property type="match status" value="1"/>
</dbReference>
<dbReference type="STRING" id="745531.A0A0C3S5C6"/>
<reference evidence="3 4" key="1">
    <citation type="journal article" date="2014" name="PLoS Genet.">
        <title>Analysis of the Phlebiopsis gigantea genome, transcriptome and secretome provides insight into its pioneer colonization strategies of wood.</title>
        <authorList>
            <person name="Hori C."/>
            <person name="Ishida T."/>
            <person name="Igarashi K."/>
            <person name="Samejima M."/>
            <person name="Suzuki H."/>
            <person name="Master E."/>
            <person name="Ferreira P."/>
            <person name="Ruiz-Duenas F.J."/>
            <person name="Held B."/>
            <person name="Canessa P."/>
            <person name="Larrondo L.F."/>
            <person name="Schmoll M."/>
            <person name="Druzhinina I.S."/>
            <person name="Kubicek C.P."/>
            <person name="Gaskell J.A."/>
            <person name="Kersten P."/>
            <person name="St John F."/>
            <person name="Glasner J."/>
            <person name="Sabat G."/>
            <person name="Splinter BonDurant S."/>
            <person name="Syed K."/>
            <person name="Yadav J."/>
            <person name="Mgbeahuruike A.C."/>
            <person name="Kovalchuk A."/>
            <person name="Asiegbu F.O."/>
            <person name="Lackner G."/>
            <person name="Hoffmeister D."/>
            <person name="Rencoret J."/>
            <person name="Gutierrez A."/>
            <person name="Sun H."/>
            <person name="Lindquist E."/>
            <person name="Barry K."/>
            <person name="Riley R."/>
            <person name="Grigoriev I.V."/>
            <person name="Henrissat B."/>
            <person name="Kues U."/>
            <person name="Berka R.M."/>
            <person name="Martinez A.T."/>
            <person name="Covert S.F."/>
            <person name="Blanchette R.A."/>
            <person name="Cullen D."/>
        </authorList>
    </citation>
    <scope>NUCLEOTIDE SEQUENCE [LARGE SCALE GENOMIC DNA]</scope>
    <source>
        <strain evidence="3 4">11061_1 CR5-6</strain>
    </source>
</reference>
<dbReference type="GO" id="GO:0004165">
    <property type="term" value="F:delta(3)-delta(2)-enoyl-CoA isomerase activity"/>
    <property type="evidence" value="ECO:0007669"/>
    <property type="project" value="TreeGrafter"/>
</dbReference>
<dbReference type="GO" id="GO:0005777">
    <property type="term" value="C:peroxisome"/>
    <property type="evidence" value="ECO:0007669"/>
    <property type="project" value="TreeGrafter"/>
</dbReference>
<dbReference type="PROSITE" id="PS00166">
    <property type="entry name" value="ENOYL_COA_HYDRATASE"/>
    <property type="match status" value="1"/>
</dbReference>
<dbReference type="Gene3D" id="3.90.226.10">
    <property type="entry name" value="2-enoyl-CoA Hydratase, Chain A, domain 1"/>
    <property type="match status" value="1"/>
</dbReference>
<accession>A0A0C3S5C6</accession>
<dbReference type="Pfam" id="PF00378">
    <property type="entry name" value="ECH_1"/>
    <property type="match status" value="1"/>
</dbReference>
<dbReference type="EMBL" id="KN840448">
    <property type="protein sequence ID" value="KIP11186.1"/>
    <property type="molecule type" value="Genomic_DNA"/>
</dbReference>
<dbReference type="CDD" id="cd06558">
    <property type="entry name" value="crotonase-like"/>
    <property type="match status" value="1"/>
</dbReference>
<evidence type="ECO:0000313" key="3">
    <source>
        <dbReference type="EMBL" id="KIP11186.1"/>
    </source>
</evidence>
<dbReference type="AlphaFoldDB" id="A0A0C3S5C6"/>